<gene>
    <name evidence="3" type="ORF">CDO51_01685</name>
</gene>
<dbReference type="InterPro" id="IPR011528">
    <property type="entry name" value="NERD"/>
</dbReference>
<dbReference type="PROSITE" id="PS50965">
    <property type="entry name" value="NERD"/>
    <property type="match status" value="1"/>
</dbReference>
<feature type="coiled-coil region" evidence="1">
    <location>
        <begin position="14"/>
        <end position="78"/>
    </location>
</feature>
<comment type="caution">
    <text evidence="3">The sequence shown here is derived from an EMBL/GenBank/DDBJ whole genome shotgun (WGS) entry which is preliminary data.</text>
</comment>
<evidence type="ECO:0000313" key="3">
    <source>
        <dbReference type="EMBL" id="OWZ84757.1"/>
    </source>
</evidence>
<evidence type="ECO:0000313" key="4">
    <source>
        <dbReference type="Proteomes" id="UP000214588"/>
    </source>
</evidence>
<dbReference type="EMBL" id="NIQC01000002">
    <property type="protein sequence ID" value="OWZ84757.1"/>
    <property type="molecule type" value="Genomic_DNA"/>
</dbReference>
<feature type="domain" description="NERD" evidence="2">
    <location>
        <begin position="77"/>
        <end position="193"/>
    </location>
</feature>
<dbReference type="OrthoDB" id="9813328at2"/>
<organism evidence="3 4">
    <name type="scientific">Natranaerobius trueperi</name>
    <dbReference type="NCBI Taxonomy" id="759412"/>
    <lineage>
        <taxon>Bacteria</taxon>
        <taxon>Bacillati</taxon>
        <taxon>Bacillota</taxon>
        <taxon>Clostridia</taxon>
        <taxon>Natranaerobiales</taxon>
        <taxon>Natranaerobiaceae</taxon>
        <taxon>Natranaerobius</taxon>
    </lineage>
</organism>
<reference evidence="3 4" key="1">
    <citation type="submission" date="2017-06" db="EMBL/GenBank/DDBJ databases">
        <title>Draft Genome Sequence of Natranaerobius trueperi halophilic, alkalithermophilic bacteria from soda lakes.</title>
        <authorList>
            <person name="Zhao B."/>
        </authorList>
    </citation>
    <scope>NUCLEOTIDE SEQUENCE [LARGE SCALE GENOMIC DNA]</scope>
    <source>
        <strain evidence="3 4">DSM 18760</strain>
    </source>
</reference>
<keyword evidence="4" id="KW-1185">Reference proteome</keyword>
<sequence length="244" mass="28414">MIEINYEKSERSILVKKKAQLEKYNQKHRKVKRNLYVAYIKKFLPFNSPNTKQLRASLRKVEKNIDRLTKELIALEKGAYGEKLVTDTLKESLNDQFYLISNYTFQHNGTSYEIDHIVIGPTGIFFLEAKNLNGRIFVFDEESKWLKTPLNNPDALKVPFKNPQFQLSKARDAFFKSHSSEVLDTSVNFAVVFPRNSCLLLGREQTSTIPVLYNDEVSEYIQSYKESLSTSYIKYWIKMLIGSD</sequence>
<dbReference type="RefSeq" id="WP_089022561.1">
    <property type="nucleotide sequence ID" value="NZ_NIQC01000002.1"/>
</dbReference>
<dbReference type="Proteomes" id="UP000214588">
    <property type="component" value="Unassembled WGS sequence"/>
</dbReference>
<dbReference type="AlphaFoldDB" id="A0A226C2X2"/>
<name>A0A226C2X2_9FIRM</name>
<evidence type="ECO:0000259" key="2">
    <source>
        <dbReference type="PROSITE" id="PS50965"/>
    </source>
</evidence>
<keyword evidence="1" id="KW-0175">Coiled coil</keyword>
<dbReference type="Pfam" id="PF08378">
    <property type="entry name" value="NERD"/>
    <property type="match status" value="1"/>
</dbReference>
<accession>A0A226C2X2</accession>
<evidence type="ECO:0000256" key="1">
    <source>
        <dbReference type="SAM" id="Coils"/>
    </source>
</evidence>
<protein>
    <recommendedName>
        <fullName evidence="2">NERD domain-containing protein</fullName>
    </recommendedName>
</protein>
<proteinExistence type="predicted"/>